<gene>
    <name evidence="5" type="ORF">Glove_566g14</name>
</gene>
<dbReference type="PROSITE" id="PS51061">
    <property type="entry name" value="R3H"/>
    <property type="match status" value="1"/>
</dbReference>
<evidence type="ECO:0000313" key="5">
    <source>
        <dbReference type="EMBL" id="RHZ47859.1"/>
    </source>
</evidence>
<dbReference type="Gene3D" id="3.30.1370.50">
    <property type="entry name" value="R3H-like domain"/>
    <property type="match status" value="1"/>
</dbReference>
<comment type="caution">
    <text evidence="5">The sequence shown here is derived from an EMBL/GenBank/DDBJ whole genome shotgun (WGS) entry which is preliminary data.</text>
</comment>
<feature type="region of interest" description="Disordered" evidence="2">
    <location>
        <begin position="1"/>
        <end position="74"/>
    </location>
</feature>
<feature type="compositionally biased region" description="Basic and acidic residues" evidence="2">
    <location>
        <begin position="197"/>
        <end position="220"/>
    </location>
</feature>
<name>A0A397GCM5_9GLOM</name>
<dbReference type="InterPro" id="IPR000504">
    <property type="entry name" value="RRM_dom"/>
</dbReference>
<organism evidence="5 6">
    <name type="scientific">Diversispora epigaea</name>
    <dbReference type="NCBI Taxonomy" id="1348612"/>
    <lineage>
        <taxon>Eukaryota</taxon>
        <taxon>Fungi</taxon>
        <taxon>Fungi incertae sedis</taxon>
        <taxon>Mucoromycota</taxon>
        <taxon>Glomeromycotina</taxon>
        <taxon>Glomeromycetes</taxon>
        <taxon>Diversisporales</taxon>
        <taxon>Diversisporaceae</taxon>
        <taxon>Diversispora</taxon>
    </lineage>
</organism>
<sequence length="417" mass="47525">MKNTMGDDIELSFDDTFEDHSVDSDHTPSRSNSLKKKPLSPDSQRRKEKRRSKLWYEKTSAQAQSDSEQSTGTQETIPTAIVIKNIPFSIKRDALLAILNNLDIPKPYAFNYHFDNGVFRGLAFANYRTPEETDLVVSALNGYEVSGRKLRVEYKRVLPAAEREAKEREKIEKQKADKEYSNQDARIQEKIDNELIEKSKTINSENGKHENKKESEKKSPVDQLDLNDPETLKFYDQVIIFRDDKSRDELVFPKTLTPTHRRTLHLIAQKLSLYHYNEGDGEDRILKIVRKPASAAINIKQTPSRNGSFGRRAAQQLLASAGLSESPSNRSMRGDVSPLSRSFRKSWLNDGTPIVFPIRQPRGPDPSQNFAFRPSRLHVSAIPFGVQDNDTNPEYSENRRSGLFDVHAPPPFQPITS</sequence>
<dbReference type="SUPFAM" id="SSF54928">
    <property type="entry name" value="RNA-binding domain, RBD"/>
    <property type="match status" value="1"/>
</dbReference>
<accession>A0A397GCM5</accession>
<dbReference type="InterPro" id="IPR036867">
    <property type="entry name" value="R3H_dom_sf"/>
</dbReference>
<reference evidence="5 6" key="1">
    <citation type="submission" date="2018-08" db="EMBL/GenBank/DDBJ databases">
        <title>Genome and evolution of the arbuscular mycorrhizal fungus Diversispora epigaea (formerly Glomus versiforme) and its bacterial endosymbionts.</title>
        <authorList>
            <person name="Sun X."/>
            <person name="Fei Z."/>
            <person name="Harrison M."/>
        </authorList>
    </citation>
    <scope>NUCLEOTIDE SEQUENCE [LARGE SCALE GENOMIC DNA]</scope>
    <source>
        <strain evidence="5 6">IT104</strain>
    </source>
</reference>
<dbReference type="Pfam" id="PF01424">
    <property type="entry name" value="R3H"/>
    <property type="match status" value="1"/>
</dbReference>
<proteinExistence type="predicted"/>
<feature type="region of interest" description="Disordered" evidence="2">
    <location>
        <begin position="197"/>
        <end position="225"/>
    </location>
</feature>
<evidence type="ECO:0000313" key="6">
    <source>
        <dbReference type="Proteomes" id="UP000266861"/>
    </source>
</evidence>
<feature type="compositionally biased region" description="Pro residues" evidence="2">
    <location>
        <begin position="408"/>
        <end position="417"/>
    </location>
</feature>
<keyword evidence="6" id="KW-1185">Reference proteome</keyword>
<dbReference type="SMART" id="SM00360">
    <property type="entry name" value="RRM"/>
    <property type="match status" value="1"/>
</dbReference>
<dbReference type="SUPFAM" id="SSF82708">
    <property type="entry name" value="R3H domain"/>
    <property type="match status" value="1"/>
</dbReference>
<dbReference type="InterPro" id="IPR034186">
    <property type="entry name" value="PIN4-like_RRM"/>
</dbReference>
<dbReference type="AlphaFoldDB" id="A0A397GCM5"/>
<dbReference type="GO" id="GO:0003723">
    <property type="term" value="F:RNA binding"/>
    <property type="evidence" value="ECO:0007669"/>
    <property type="project" value="UniProtKB-UniRule"/>
</dbReference>
<dbReference type="InterPro" id="IPR012677">
    <property type="entry name" value="Nucleotide-bd_a/b_plait_sf"/>
</dbReference>
<evidence type="ECO:0000256" key="2">
    <source>
        <dbReference type="SAM" id="MobiDB-lite"/>
    </source>
</evidence>
<dbReference type="CDD" id="cd12253">
    <property type="entry name" value="RRM_PIN4_like"/>
    <property type="match status" value="1"/>
</dbReference>
<dbReference type="Pfam" id="PF00076">
    <property type="entry name" value="RRM_1"/>
    <property type="match status" value="1"/>
</dbReference>
<keyword evidence="1" id="KW-0694">RNA-binding</keyword>
<feature type="compositionally biased region" description="Acidic residues" evidence="2">
    <location>
        <begin position="7"/>
        <end position="17"/>
    </location>
</feature>
<feature type="compositionally biased region" description="Basic and acidic residues" evidence="2">
    <location>
        <begin position="18"/>
        <end position="28"/>
    </location>
</feature>
<dbReference type="EMBL" id="PQFF01000480">
    <property type="protein sequence ID" value="RHZ47859.1"/>
    <property type="molecule type" value="Genomic_DNA"/>
</dbReference>
<dbReference type="PROSITE" id="PS50102">
    <property type="entry name" value="RRM"/>
    <property type="match status" value="1"/>
</dbReference>
<dbReference type="InterPro" id="IPR035979">
    <property type="entry name" value="RBD_domain_sf"/>
</dbReference>
<evidence type="ECO:0000256" key="1">
    <source>
        <dbReference type="PROSITE-ProRule" id="PRU00176"/>
    </source>
</evidence>
<feature type="region of interest" description="Disordered" evidence="2">
    <location>
        <begin position="163"/>
        <end position="184"/>
    </location>
</feature>
<dbReference type="Proteomes" id="UP000266861">
    <property type="component" value="Unassembled WGS sequence"/>
</dbReference>
<feature type="domain" description="RRM" evidence="3">
    <location>
        <begin position="79"/>
        <end position="157"/>
    </location>
</feature>
<feature type="region of interest" description="Disordered" evidence="2">
    <location>
        <begin position="384"/>
        <end position="417"/>
    </location>
</feature>
<evidence type="ECO:0000259" key="4">
    <source>
        <dbReference type="PROSITE" id="PS51061"/>
    </source>
</evidence>
<feature type="domain" description="R3H" evidence="4">
    <location>
        <begin position="228"/>
        <end position="292"/>
    </location>
</feature>
<protein>
    <recommendedName>
        <fullName evidence="7">R3H domain-containing protein</fullName>
    </recommendedName>
</protein>
<dbReference type="Gene3D" id="3.30.70.330">
    <property type="match status" value="1"/>
</dbReference>
<dbReference type="InterPro" id="IPR001374">
    <property type="entry name" value="R3H_dom"/>
</dbReference>
<dbReference type="STRING" id="1348612.A0A397GCM5"/>
<feature type="compositionally biased region" description="Polar residues" evidence="2">
    <location>
        <begin position="59"/>
        <end position="74"/>
    </location>
</feature>
<dbReference type="OrthoDB" id="434258at2759"/>
<evidence type="ECO:0000259" key="3">
    <source>
        <dbReference type="PROSITE" id="PS50102"/>
    </source>
</evidence>
<evidence type="ECO:0008006" key="7">
    <source>
        <dbReference type="Google" id="ProtNLM"/>
    </source>
</evidence>